<name>A0ABS7BJJ1_9SPHN</name>
<evidence type="ECO:0000313" key="3">
    <source>
        <dbReference type="Proteomes" id="UP000759103"/>
    </source>
</evidence>
<gene>
    <name evidence="2" type="ORF">KZ820_03070</name>
</gene>
<protein>
    <submittedName>
        <fullName evidence="2">Pilus assembly protein</fullName>
    </submittedName>
</protein>
<dbReference type="Pfam" id="PF07811">
    <property type="entry name" value="TadE"/>
    <property type="match status" value="1"/>
</dbReference>
<dbReference type="InterPro" id="IPR012495">
    <property type="entry name" value="TadE-like_dom"/>
</dbReference>
<sequence length="192" mass="20595">MTRALPLLRDRRGATVIEFALILPVVLSAVCGTIELGHMLVARMVLDGAVVEAARVATASVDNSQAARDTVMRQSITTAMSSFPLATGQQMSIDTRVFADFSTAYPEVYADANRNGKYDLGETFTDRNKNGKWDPATPITGTMGGAGDVLSITVRYPKKVLFGFLGTQWAMGSLINLSATTVVRNEAVSRTS</sequence>
<evidence type="ECO:0000313" key="2">
    <source>
        <dbReference type="EMBL" id="MBW6529705.1"/>
    </source>
</evidence>
<keyword evidence="3" id="KW-1185">Reference proteome</keyword>
<organism evidence="2 3">
    <name type="scientific">Sphingomonas citri</name>
    <dbReference type="NCBI Taxonomy" id="2862499"/>
    <lineage>
        <taxon>Bacteria</taxon>
        <taxon>Pseudomonadati</taxon>
        <taxon>Pseudomonadota</taxon>
        <taxon>Alphaproteobacteria</taxon>
        <taxon>Sphingomonadales</taxon>
        <taxon>Sphingomonadaceae</taxon>
        <taxon>Sphingomonas</taxon>
    </lineage>
</organism>
<feature type="domain" description="TadE-like" evidence="1">
    <location>
        <begin position="13"/>
        <end position="55"/>
    </location>
</feature>
<accession>A0ABS7BJJ1</accession>
<proteinExistence type="predicted"/>
<evidence type="ECO:0000259" key="1">
    <source>
        <dbReference type="Pfam" id="PF07811"/>
    </source>
</evidence>
<comment type="caution">
    <text evidence="2">The sequence shown here is derived from an EMBL/GenBank/DDBJ whole genome shotgun (WGS) entry which is preliminary data.</text>
</comment>
<dbReference type="Proteomes" id="UP000759103">
    <property type="component" value="Unassembled WGS sequence"/>
</dbReference>
<dbReference type="EMBL" id="JAHXZN010000001">
    <property type="protein sequence ID" value="MBW6529705.1"/>
    <property type="molecule type" value="Genomic_DNA"/>
</dbReference>
<reference evidence="2 3" key="1">
    <citation type="submission" date="2021-07" db="EMBL/GenBank/DDBJ databases">
        <title>Sphingomonas sp.</title>
        <authorList>
            <person name="Feng G."/>
            <person name="Li J."/>
            <person name="Pan M."/>
        </authorList>
    </citation>
    <scope>NUCLEOTIDE SEQUENCE [LARGE SCALE GENOMIC DNA]</scope>
    <source>
        <strain evidence="2 3">RRHST34</strain>
    </source>
</reference>